<dbReference type="AlphaFoldDB" id="A0A101I219"/>
<dbReference type="Proteomes" id="UP000053467">
    <property type="component" value="Unassembled WGS sequence"/>
</dbReference>
<keyword evidence="1 3" id="KW-0378">Hydrolase</keyword>
<dbReference type="InterPro" id="IPR032466">
    <property type="entry name" value="Metal_Hydrolase"/>
</dbReference>
<evidence type="ECO:0000259" key="2">
    <source>
        <dbReference type="Pfam" id="PF01979"/>
    </source>
</evidence>
<organism evidence="3 4">
    <name type="scientific">candidate division TA06 bacterium 34_109</name>
    <dbReference type="NCBI Taxonomy" id="1635277"/>
    <lineage>
        <taxon>Bacteria</taxon>
        <taxon>Bacteria division TA06</taxon>
    </lineage>
</organism>
<reference evidence="4" key="1">
    <citation type="journal article" date="2015" name="MBio">
        <title>Genome-Resolved Metagenomic Analysis Reveals Roles for Candidate Phyla and Other Microbial Community Members in Biogeochemical Transformations in Oil Reservoirs.</title>
        <authorList>
            <person name="Hu P."/>
            <person name="Tom L."/>
            <person name="Singh A."/>
            <person name="Thomas B.C."/>
            <person name="Baker B.J."/>
            <person name="Piceno Y.M."/>
            <person name="Andersen G.L."/>
            <person name="Banfield J.F."/>
        </authorList>
    </citation>
    <scope>NUCLEOTIDE SEQUENCE [LARGE SCALE GENOMIC DNA]</scope>
</reference>
<dbReference type="InterPro" id="IPR006680">
    <property type="entry name" value="Amidohydro-rel"/>
</dbReference>
<evidence type="ECO:0000313" key="3">
    <source>
        <dbReference type="EMBL" id="KUK86400.1"/>
    </source>
</evidence>
<dbReference type="EMBL" id="LGGX01000020">
    <property type="protein sequence ID" value="KUK86400.1"/>
    <property type="molecule type" value="Genomic_DNA"/>
</dbReference>
<dbReference type="SUPFAM" id="SSF51556">
    <property type="entry name" value="Metallo-dependent hydrolases"/>
    <property type="match status" value="1"/>
</dbReference>
<gene>
    <name evidence="3" type="ORF">XE03_1532</name>
</gene>
<evidence type="ECO:0000313" key="4">
    <source>
        <dbReference type="Proteomes" id="UP000053467"/>
    </source>
</evidence>
<dbReference type="CDD" id="cd01298">
    <property type="entry name" value="ATZ_TRZ_like"/>
    <property type="match status" value="1"/>
</dbReference>
<comment type="caution">
    <text evidence="3">The sequence shown here is derived from an EMBL/GenBank/DDBJ whole genome shotgun (WGS) entry which is preliminary data.</text>
</comment>
<feature type="domain" description="Amidohydrolase-related" evidence="2">
    <location>
        <begin position="55"/>
        <end position="414"/>
    </location>
</feature>
<dbReference type="SUPFAM" id="SSF51338">
    <property type="entry name" value="Composite domain of metallo-dependent hydrolases"/>
    <property type="match status" value="1"/>
</dbReference>
<proteinExistence type="predicted"/>
<dbReference type="InterPro" id="IPR011059">
    <property type="entry name" value="Metal-dep_hydrolase_composite"/>
</dbReference>
<sequence length="449" mass="50651">MDILIKNISTLIQDADHILNDKDILIEDNKIKKIGNILPEDLPSHCKIIEGDRKVVMPGLINAHTHLYQSMLRGCRDDLTLTPWCEKVIFPFIDIVYKDCKKYNAAIGYYWSMLSSIEMIHNGITCCIDMDLNVGGIPKAWQDIGMRGITAFTIANRWVPKEFCHDNNILKEEIEQYIKEWQQDYSDEGLVQVFLAPSTLFCCTPELMEWVVEKTEEYNLGLQIHISETKWENQDALKEFGTTPLEFLEKINLLRRPISAAHCIYLTDKEIDIAARRGVILVYNPKSNMKLSDGIAPIAKMLKKGVTVALGTDGPASNDQLDMFEEMRMGSLLQKVFSEEPGVLSASEIFKMATENGAKAARINAGTIEEGKLADLIILNLNKAHSAPVNKVIQNIVYCGKNTNVETVMINGKVIMEDGKILTVDEEGLTRESIKQGEEILKRIDFNKP</sequence>
<dbReference type="PANTHER" id="PTHR43794">
    <property type="entry name" value="AMINOHYDROLASE SSNA-RELATED"/>
    <property type="match status" value="1"/>
</dbReference>
<dbReference type="Pfam" id="PF01979">
    <property type="entry name" value="Amidohydro_1"/>
    <property type="match status" value="1"/>
</dbReference>
<evidence type="ECO:0000256" key="1">
    <source>
        <dbReference type="ARBA" id="ARBA00022801"/>
    </source>
</evidence>
<dbReference type="GO" id="GO:0016810">
    <property type="term" value="F:hydrolase activity, acting on carbon-nitrogen (but not peptide) bonds"/>
    <property type="evidence" value="ECO:0007669"/>
    <property type="project" value="InterPro"/>
</dbReference>
<dbReference type="PANTHER" id="PTHR43794:SF11">
    <property type="entry name" value="AMIDOHYDROLASE-RELATED DOMAIN-CONTAINING PROTEIN"/>
    <property type="match status" value="1"/>
</dbReference>
<dbReference type="Gene3D" id="3.20.20.140">
    <property type="entry name" value="Metal-dependent hydrolases"/>
    <property type="match status" value="1"/>
</dbReference>
<dbReference type="Gene3D" id="2.30.40.10">
    <property type="entry name" value="Urease, subunit C, domain 1"/>
    <property type="match status" value="1"/>
</dbReference>
<name>A0A101I219_UNCT6</name>
<protein>
    <submittedName>
        <fullName evidence="3">Amidohydrolase</fullName>
    </submittedName>
</protein>
<accession>A0A101I219</accession>
<dbReference type="InterPro" id="IPR050287">
    <property type="entry name" value="MTA/SAH_deaminase"/>
</dbReference>